<feature type="compositionally biased region" description="Polar residues" evidence="1">
    <location>
        <begin position="55"/>
        <end position="77"/>
    </location>
</feature>
<reference evidence="2 3" key="1">
    <citation type="submission" date="2015-01" db="EMBL/GenBank/DDBJ databases">
        <title>The Genome Sequence of Rhinocladiella mackenzie CBS 650.93.</title>
        <authorList>
            <consortium name="The Broad Institute Genomics Platform"/>
            <person name="Cuomo C."/>
            <person name="de Hoog S."/>
            <person name="Gorbushina A."/>
            <person name="Stielow B."/>
            <person name="Teixiera M."/>
            <person name="Abouelleil A."/>
            <person name="Chapman S.B."/>
            <person name="Priest M."/>
            <person name="Young S.K."/>
            <person name="Wortman J."/>
            <person name="Nusbaum C."/>
            <person name="Birren B."/>
        </authorList>
    </citation>
    <scope>NUCLEOTIDE SEQUENCE [LARGE SCALE GENOMIC DNA]</scope>
    <source>
        <strain evidence="2 3">CBS 650.93</strain>
    </source>
</reference>
<dbReference type="VEuPathDB" id="FungiDB:Z518_01239"/>
<proteinExistence type="predicted"/>
<evidence type="ECO:0000313" key="3">
    <source>
        <dbReference type="Proteomes" id="UP000053617"/>
    </source>
</evidence>
<feature type="region of interest" description="Disordered" evidence="1">
    <location>
        <begin position="38"/>
        <end position="87"/>
    </location>
</feature>
<feature type="compositionally biased region" description="Basic and acidic residues" evidence="1">
    <location>
        <begin position="40"/>
        <end position="54"/>
    </location>
</feature>
<dbReference type="HOGENOM" id="CLU_2005162_0_0_1"/>
<evidence type="ECO:0000256" key="1">
    <source>
        <dbReference type="SAM" id="MobiDB-lite"/>
    </source>
</evidence>
<name>A0A0D2HHL0_9EURO</name>
<dbReference type="GeneID" id="25289310"/>
<keyword evidence="3" id="KW-1185">Reference proteome</keyword>
<dbReference type="Proteomes" id="UP000053617">
    <property type="component" value="Unassembled WGS sequence"/>
</dbReference>
<dbReference type="EMBL" id="KN847475">
    <property type="protein sequence ID" value="KIX10158.1"/>
    <property type="molecule type" value="Genomic_DNA"/>
</dbReference>
<organism evidence="2 3">
    <name type="scientific">Rhinocladiella mackenziei CBS 650.93</name>
    <dbReference type="NCBI Taxonomy" id="1442369"/>
    <lineage>
        <taxon>Eukaryota</taxon>
        <taxon>Fungi</taxon>
        <taxon>Dikarya</taxon>
        <taxon>Ascomycota</taxon>
        <taxon>Pezizomycotina</taxon>
        <taxon>Eurotiomycetes</taxon>
        <taxon>Chaetothyriomycetidae</taxon>
        <taxon>Chaetothyriales</taxon>
        <taxon>Herpotrichiellaceae</taxon>
        <taxon>Rhinocladiella</taxon>
    </lineage>
</organism>
<accession>A0A0D2HHL0</accession>
<dbReference type="AlphaFoldDB" id="A0A0D2HHL0"/>
<sequence length="124" mass="13999">MPRPVMSKRCDAAILGPGNIRSAHSSVLWHGGRRVQPIEMRSHHDPGEEQERYHTTPSEIFQEDFTNVSPETPNPAKSKTRESEPKAESNLICGLFIREDMIKQSLAAYSTWKLEIRASASLLQ</sequence>
<protein>
    <submittedName>
        <fullName evidence="2">Uncharacterized protein</fullName>
    </submittedName>
</protein>
<gene>
    <name evidence="2" type="ORF">Z518_01239</name>
</gene>
<dbReference type="RefSeq" id="XP_013277294.1">
    <property type="nucleotide sequence ID" value="XM_013421840.1"/>
</dbReference>
<evidence type="ECO:0000313" key="2">
    <source>
        <dbReference type="EMBL" id="KIX10158.1"/>
    </source>
</evidence>